<proteinExistence type="predicted"/>
<protein>
    <submittedName>
        <fullName evidence="1">Uncharacterized protein</fullName>
    </submittedName>
</protein>
<accession>A0A2K0TUN3</accession>
<evidence type="ECO:0000313" key="2">
    <source>
        <dbReference type="Proteomes" id="UP000236290"/>
    </source>
</evidence>
<evidence type="ECO:0000313" key="1">
    <source>
        <dbReference type="EMBL" id="PNP49234.1"/>
    </source>
</evidence>
<dbReference type="EMBL" id="MTYI01000201">
    <property type="protein sequence ID" value="PNP49234.1"/>
    <property type="molecule type" value="Genomic_DNA"/>
</dbReference>
<gene>
    <name evidence="1" type="ORF">THARTR1_10036</name>
</gene>
<organism evidence="1 2">
    <name type="scientific">Trichoderma harzianum</name>
    <name type="common">Hypocrea lixii</name>
    <dbReference type="NCBI Taxonomy" id="5544"/>
    <lineage>
        <taxon>Eukaryota</taxon>
        <taxon>Fungi</taxon>
        <taxon>Dikarya</taxon>
        <taxon>Ascomycota</taxon>
        <taxon>Pezizomycotina</taxon>
        <taxon>Sordariomycetes</taxon>
        <taxon>Hypocreomycetidae</taxon>
        <taxon>Hypocreales</taxon>
        <taxon>Hypocreaceae</taxon>
        <taxon>Trichoderma</taxon>
    </lineage>
</organism>
<reference evidence="1 2" key="1">
    <citation type="submission" date="2017-02" db="EMBL/GenBank/DDBJ databases">
        <title>Genomes of Trichoderma spp. with biocontrol activity.</title>
        <authorList>
            <person name="Gardiner D."/>
            <person name="Kazan K."/>
            <person name="Vos C."/>
            <person name="Harvey P."/>
        </authorList>
    </citation>
    <scope>NUCLEOTIDE SEQUENCE [LARGE SCALE GENOMIC DNA]</scope>
    <source>
        <strain evidence="1 2">Tr1</strain>
    </source>
</reference>
<dbReference type="Proteomes" id="UP000236290">
    <property type="component" value="Unassembled WGS sequence"/>
</dbReference>
<comment type="caution">
    <text evidence="1">The sequence shown here is derived from an EMBL/GenBank/DDBJ whole genome shotgun (WGS) entry which is preliminary data.</text>
</comment>
<sequence>MGIYLGTNFNLMHSYTTNSGSNWVIDQDFVDGAYGNPTINGFGALTRNDQSAEVWWITTDGAINYAPWDRLNGWEYSTYQLWHGCSRAK</sequence>
<name>A0A2K0TUN3_TRIHA</name>
<dbReference type="OrthoDB" id="640249at2759"/>
<dbReference type="AlphaFoldDB" id="A0A2K0TUN3"/>